<gene>
    <name evidence="8" type="ORF">LWC34_39290</name>
</gene>
<dbReference type="Pfam" id="PF01061">
    <property type="entry name" value="ABC2_membrane"/>
    <property type="match status" value="1"/>
</dbReference>
<keyword evidence="6" id="KW-0813">Transport</keyword>
<dbReference type="InterPro" id="IPR051784">
    <property type="entry name" value="Nod_factor_ABC_transporter"/>
</dbReference>
<feature type="transmembrane region" description="Helical" evidence="6">
    <location>
        <begin position="21"/>
        <end position="41"/>
    </location>
</feature>
<dbReference type="InterPro" id="IPR000412">
    <property type="entry name" value="ABC_2_transport"/>
</dbReference>
<feature type="transmembrane region" description="Helical" evidence="6">
    <location>
        <begin position="132"/>
        <end position="159"/>
    </location>
</feature>
<evidence type="ECO:0000313" key="9">
    <source>
        <dbReference type="Proteomes" id="UP001521150"/>
    </source>
</evidence>
<evidence type="ECO:0000256" key="6">
    <source>
        <dbReference type="RuleBase" id="RU361157"/>
    </source>
</evidence>
<dbReference type="PROSITE" id="PS51012">
    <property type="entry name" value="ABC_TM2"/>
    <property type="match status" value="1"/>
</dbReference>
<dbReference type="InterPro" id="IPR013525">
    <property type="entry name" value="ABC2_TM"/>
</dbReference>
<organism evidence="8 9">
    <name type="scientific">Kibdelosporangium philippinense</name>
    <dbReference type="NCBI Taxonomy" id="211113"/>
    <lineage>
        <taxon>Bacteria</taxon>
        <taxon>Bacillati</taxon>
        <taxon>Actinomycetota</taxon>
        <taxon>Actinomycetes</taxon>
        <taxon>Pseudonocardiales</taxon>
        <taxon>Pseudonocardiaceae</taxon>
        <taxon>Kibdelosporangium</taxon>
    </lineage>
</organism>
<feature type="domain" description="ABC transmembrane type-2" evidence="7">
    <location>
        <begin position="21"/>
        <end position="247"/>
    </location>
</feature>
<name>A0ABS8ZMN4_9PSEU</name>
<comment type="similarity">
    <text evidence="6">Belongs to the ABC-2 integral membrane protein family.</text>
</comment>
<feature type="transmembrane region" description="Helical" evidence="6">
    <location>
        <begin position="97"/>
        <end position="126"/>
    </location>
</feature>
<evidence type="ECO:0000256" key="1">
    <source>
        <dbReference type="ARBA" id="ARBA00004141"/>
    </source>
</evidence>
<dbReference type="InterPro" id="IPR047817">
    <property type="entry name" value="ABC2_TM_bact-type"/>
</dbReference>
<proteinExistence type="inferred from homology"/>
<evidence type="ECO:0000256" key="3">
    <source>
        <dbReference type="ARBA" id="ARBA00022989"/>
    </source>
</evidence>
<accession>A0ABS8ZMN4</accession>
<keyword evidence="3 6" id="KW-1133">Transmembrane helix</keyword>
<keyword evidence="5" id="KW-0046">Antibiotic resistance</keyword>
<evidence type="ECO:0000256" key="2">
    <source>
        <dbReference type="ARBA" id="ARBA00022692"/>
    </source>
</evidence>
<dbReference type="Proteomes" id="UP001521150">
    <property type="component" value="Unassembled WGS sequence"/>
</dbReference>
<evidence type="ECO:0000256" key="4">
    <source>
        <dbReference type="ARBA" id="ARBA00023136"/>
    </source>
</evidence>
<dbReference type="PANTHER" id="PTHR43229">
    <property type="entry name" value="NODULATION PROTEIN J"/>
    <property type="match status" value="1"/>
</dbReference>
<dbReference type="EMBL" id="JAJVCN010000003">
    <property type="protein sequence ID" value="MCE7008814.1"/>
    <property type="molecule type" value="Genomic_DNA"/>
</dbReference>
<sequence length="248" mass="26217">MSTDAAIMLRRNFKHTLRAPFAVFNGIVMPVLMMVMFVYVFGDAFNVGGGDYVNYATPGMIIFAISYGLSATAIAVNSDMTKGIINRFKVMDVSRGAVLTGHVVATMVRIGFALAAIVGVAFLFGYSPNASFAQWLAAVGVIALVVIAVSWLTVALGLAAKTPESAGGATVPLIMLPFFSSAVVPADKMGAGIREFAQYQPFTSFIESVRGFLTGVPDTGQTIAAICWSVGLAVIGYAWARSKFSKRA</sequence>
<keyword evidence="4 6" id="KW-0472">Membrane</keyword>
<dbReference type="PANTHER" id="PTHR43229:SF2">
    <property type="entry name" value="NODULATION PROTEIN J"/>
    <property type="match status" value="1"/>
</dbReference>
<keyword evidence="2 6" id="KW-0812">Transmembrane</keyword>
<evidence type="ECO:0000313" key="8">
    <source>
        <dbReference type="EMBL" id="MCE7008814.1"/>
    </source>
</evidence>
<dbReference type="RefSeq" id="WP_233730278.1">
    <property type="nucleotide sequence ID" value="NZ_JAJVCN010000003.1"/>
</dbReference>
<reference evidence="8 9" key="1">
    <citation type="submission" date="2021-12" db="EMBL/GenBank/DDBJ databases">
        <title>Genome sequence of Kibdelosporangium philippinense ATCC 49844.</title>
        <authorList>
            <person name="Fedorov E.A."/>
            <person name="Omeragic M."/>
            <person name="Shalygina K.F."/>
            <person name="Maclea K.S."/>
        </authorList>
    </citation>
    <scope>NUCLEOTIDE SEQUENCE [LARGE SCALE GENOMIC DNA]</scope>
    <source>
        <strain evidence="8 9">ATCC 49844</strain>
    </source>
</reference>
<comment type="caution">
    <text evidence="8">The sequence shown here is derived from an EMBL/GenBank/DDBJ whole genome shotgun (WGS) entry which is preliminary data.</text>
</comment>
<evidence type="ECO:0000259" key="7">
    <source>
        <dbReference type="PROSITE" id="PS51012"/>
    </source>
</evidence>
<comment type="subcellular location">
    <subcellularLocation>
        <location evidence="6">Cell membrane</location>
        <topology evidence="6">Multi-pass membrane protein</topology>
    </subcellularLocation>
    <subcellularLocation>
        <location evidence="1">Membrane</location>
        <topology evidence="1">Multi-pass membrane protein</topology>
    </subcellularLocation>
</comment>
<feature type="transmembrane region" description="Helical" evidence="6">
    <location>
        <begin position="166"/>
        <end position="186"/>
    </location>
</feature>
<dbReference type="PIRSF" id="PIRSF006648">
    <property type="entry name" value="DrrB"/>
    <property type="match status" value="1"/>
</dbReference>
<protein>
    <recommendedName>
        <fullName evidence="6">Transport permease protein</fullName>
    </recommendedName>
</protein>
<feature type="transmembrane region" description="Helical" evidence="6">
    <location>
        <begin position="222"/>
        <end position="240"/>
    </location>
</feature>
<evidence type="ECO:0000256" key="5">
    <source>
        <dbReference type="ARBA" id="ARBA00023251"/>
    </source>
</evidence>
<keyword evidence="9" id="KW-1185">Reference proteome</keyword>
<keyword evidence="6" id="KW-1003">Cell membrane</keyword>
<feature type="transmembrane region" description="Helical" evidence="6">
    <location>
        <begin position="53"/>
        <end position="76"/>
    </location>
</feature>